<dbReference type="Proteomes" id="UP001596527">
    <property type="component" value="Unassembled WGS sequence"/>
</dbReference>
<dbReference type="EMBL" id="JBHTEF010000001">
    <property type="protein sequence ID" value="MFC7581646.1"/>
    <property type="molecule type" value="Genomic_DNA"/>
</dbReference>
<keyword evidence="2" id="KW-0732">Signal</keyword>
<comment type="caution">
    <text evidence="3">The sequence shown here is derived from an EMBL/GenBank/DDBJ whole genome shotgun (WGS) entry which is preliminary data.</text>
</comment>
<evidence type="ECO:0000256" key="1">
    <source>
        <dbReference type="SAM" id="MobiDB-lite"/>
    </source>
</evidence>
<name>A0ABW2SP72_9ACTO</name>
<feature type="region of interest" description="Disordered" evidence="1">
    <location>
        <begin position="28"/>
        <end position="54"/>
    </location>
</feature>
<organism evidence="3 4">
    <name type="scientific">Schaalia naturae</name>
    <dbReference type="NCBI Taxonomy" id="635203"/>
    <lineage>
        <taxon>Bacteria</taxon>
        <taxon>Bacillati</taxon>
        <taxon>Actinomycetota</taxon>
        <taxon>Actinomycetes</taxon>
        <taxon>Actinomycetales</taxon>
        <taxon>Actinomycetaceae</taxon>
        <taxon>Schaalia</taxon>
    </lineage>
</organism>
<evidence type="ECO:0000313" key="3">
    <source>
        <dbReference type="EMBL" id="MFC7581646.1"/>
    </source>
</evidence>
<evidence type="ECO:0000313" key="4">
    <source>
        <dbReference type="Proteomes" id="UP001596527"/>
    </source>
</evidence>
<feature type="signal peptide" evidence="2">
    <location>
        <begin position="1"/>
        <end position="34"/>
    </location>
</feature>
<proteinExistence type="predicted"/>
<evidence type="ECO:0008006" key="5">
    <source>
        <dbReference type="Google" id="ProtNLM"/>
    </source>
</evidence>
<dbReference type="RefSeq" id="WP_380975129.1">
    <property type="nucleotide sequence ID" value="NZ_JBHTEF010000001.1"/>
</dbReference>
<sequence>MHVPRDRAGRRLLTISVGVALLATTAAGVGPANAQTPPEPATTRVAPATTPDDAPDKLTDAVRSELTSDQAADFWVKMEDRADLSAATGIADRTERGQYVVEWRVDETGASEV</sequence>
<feature type="compositionally biased region" description="Low complexity" evidence="1">
    <location>
        <begin position="41"/>
        <end position="52"/>
    </location>
</feature>
<protein>
    <recommendedName>
        <fullName evidence="5">Copper resistance protein CopC</fullName>
    </recommendedName>
</protein>
<feature type="chain" id="PRO_5046400381" description="Copper resistance protein CopC" evidence="2">
    <location>
        <begin position="35"/>
        <end position="113"/>
    </location>
</feature>
<keyword evidence="4" id="KW-1185">Reference proteome</keyword>
<evidence type="ECO:0000256" key="2">
    <source>
        <dbReference type="SAM" id="SignalP"/>
    </source>
</evidence>
<reference evidence="4" key="1">
    <citation type="journal article" date="2019" name="Int. J. Syst. Evol. Microbiol.">
        <title>The Global Catalogue of Microorganisms (GCM) 10K type strain sequencing project: providing services to taxonomists for standard genome sequencing and annotation.</title>
        <authorList>
            <consortium name="The Broad Institute Genomics Platform"/>
            <consortium name="The Broad Institute Genome Sequencing Center for Infectious Disease"/>
            <person name="Wu L."/>
            <person name="Ma J."/>
        </authorList>
    </citation>
    <scope>NUCLEOTIDE SEQUENCE [LARGE SCALE GENOMIC DNA]</scope>
    <source>
        <strain evidence="4">CCUG 56698</strain>
    </source>
</reference>
<gene>
    <name evidence="3" type="ORF">ACFQWG_10620</name>
</gene>
<accession>A0ABW2SP72</accession>